<dbReference type="GO" id="GO:0016740">
    <property type="term" value="F:transferase activity"/>
    <property type="evidence" value="ECO:0007669"/>
    <property type="project" value="UniProtKB-KW"/>
</dbReference>
<dbReference type="Pfam" id="PF02367">
    <property type="entry name" value="TsaE"/>
    <property type="match status" value="1"/>
</dbReference>
<dbReference type="PANTHER" id="PTHR33540">
    <property type="entry name" value="TRNA THREONYLCARBAMOYLADENOSINE BIOSYNTHESIS PROTEIN TSAE"/>
    <property type="match status" value="1"/>
</dbReference>
<keyword evidence="9" id="KW-0460">Magnesium</keyword>
<keyword evidence="8" id="KW-0067">ATP-binding</keyword>
<name>A0A1G1ZAF2_9BACT</name>
<dbReference type="Gene3D" id="3.40.50.300">
    <property type="entry name" value="P-loop containing nucleotide triphosphate hydrolases"/>
    <property type="match status" value="1"/>
</dbReference>
<evidence type="ECO:0000256" key="9">
    <source>
        <dbReference type="ARBA" id="ARBA00022842"/>
    </source>
</evidence>
<evidence type="ECO:0000256" key="7">
    <source>
        <dbReference type="ARBA" id="ARBA00022741"/>
    </source>
</evidence>
<evidence type="ECO:0000256" key="3">
    <source>
        <dbReference type="ARBA" id="ARBA00019010"/>
    </source>
</evidence>
<dbReference type="GO" id="GO:0005524">
    <property type="term" value="F:ATP binding"/>
    <property type="evidence" value="ECO:0007669"/>
    <property type="project" value="UniProtKB-KW"/>
</dbReference>
<keyword evidence="7" id="KW-0547">Nucleotide-binding</keyword>
<dbReference type="PANTHER" id="PTHR33540:SF2">
    <property type="entry name" value="TRNA THREONYLCARBAMOYLADENOSINE BIOSYNTHESIS PROTEIN TSAE"/>
    <property type="match status" value="1"/>
</dbReference>
<keyword evidence="4" id="KW-0963">Cytoplasm</keyword>
<evidence type="ECO:0000313" key="11">
    <source>
        <dbReference type="EMBL" id="OGY61379.1"/>
    </source>
</evidence>
<organism evidence="11 12">
    <name type="scientific">Candidatus Colwellbacteria bacterium RIFCSPLOWO2_12_FULL_44_13</name>
    <dbReference type="NCBI Taxonomy" id="1797694"/>
    <lineage>
        <taxon>Bacteria</taxon>
        <taxon>Candidatus Colwelliibacteriota</taxon>
    </lineage>
</organism>
<evidence type="ECO:0000256" key="4">
    <source>
        <dbReference type="ARBA" id="ARBA00022490"/>
    </source>
</evidence>
<evidence type="ECO:0000256" key="8">
    <source>
        <dbReference type="ARBA" id="ARBA00022840"/>
    </source>
</evidence>
<dbReference type="GO" id="GO:0046872">
    <property type="term" value="F:metal ion binding"/>
    <property type="evidence" value="ECO:0007669"/>
    <property type="project" value="UniProtKB-KW"/>
</dbReference>
<evidence type="ECO:0000256" key="5">
    <source>
        <dbReference type="ARBA" id="ARBA00022694"/>
    </source>
</evidence>
<keyword evidence="6" id="KW-0479">Metal-binding</keyword>
<gene>
    <name evidence="11" type="ORF">A3H06_00720</name>
</gene>
<dbReference type="SUPFAM" id="SSF52540">
    <property type="entry name" value="P-loop containing nucleoside triphosphate hydrolases"/>
    <property type="match status" value="1"/>
</dbReference>
<protein>
    <recommendedName>
        <fullName evidence="3">tRNA threonylcarbamoyladenosine biosynthesis protein TsaE</fullName>
    </recommendedName>
    <alternativeName>
        <fullName evidence="10">t(6)A37 threonylcarbamoyladenosine biosynthesis protein TsaE</fullName>
    </alternativeName>
</protein>
<evidence type="ECO:0000256" key="1">
    <source>
        <dbReference type="ARBA" id="ARBA00004496"/>
    </source>
</evidence>
<proteinExistence type="inferred from homology"/>
<sequence>MRRHTTRKALETQRFARILFSSLRRRKLSHALVVALQGELGAGKTTFVQGLLRSLGVKQNILSPTFVIMKRFSLRNRKTHFRNVYHIDAYRIHPRDLVALNIHTIFEDPNTLVVVEWAERIKKLLPPETIWLQFKHGKSEEERVIIVE</sequence>
<dbReference type="NCBIfam" id="TIGR00150">
    <property type="entry name" value="T6A_YjeE"/>
    <property type="match status" value="1"/>
</dbReference>
<dbReference type="GO" id="GO:0002949">
    <property type="term" value="P:tRNA threonylcarbamoyladenosine modification"/>
    <property type="evidence" value="ECO:0007669"/>
    <property type="project" value="InterPro"/>
</dbReference>
<evidence type="ECO:0000256" key="10">
    <source>
        <dbReference type="ARBA" id="ARBA00032441"/>
    </source>
</evidence>
<comment type="subcellular location">
    <subcellularLocation>
        <location evidence="1">Cytoplasm</location>
    </subcellularLocation>
</comment>
<dbReference type="GO" id="GO:0005737">
    <property type="term" value="C:cytoplasm"/>
    <property type="evidence" value="ECO:0007669"/>
    <property type="project" value="UniProtKB-SubCell"/>
</dbReference>
<evidence type="ECO:0000313" key="12">
    <source>
        <dbReference type="Proteomes" id="UP000176976"/>
    </source>
</evidence>
<reference evidence="11 12" key="1">
    <citation type="journal article" date="2016" name="Nat. Commun.">
        <title>Thousands of microbial genomes shed light on interconnected biogeochemical processes in an aquifer system.</title>
        <authorList>
            <person name="Anantharaman K."/>
            <person name="Brown C.T."/>
            <person name="Hug L.A."/>
            <person name="Sharon I."/>
            <person name="Castelle C.J."/>
            <person name="Probst A.J."/>
            <person name="Thomas B.C."/>
            <person name="Singh A."/>
            <person name="Wilkins M.J."/>
            <person name="Karaoz U."/>
            <person name="Brodie E.L."/>
            <person name="Williams K.H."/>
            <person name="Hubbard S.S."/>
            <person name="Banfield J.F."/>
        </authorList>
    </citation>
    <scope>NUCLEOTIDE SEQUENCE [LARGE SCALE GENOMIC DNA]</scope>
</reference>
<dbReference type="AlphaFoldDB" id="A0A1G1ZAF2"/>
<evidence type="ECO:0000256" key="2">
    <source>
        <dbReference type="ARBA" id="ARBA00007599"/>
    </source>
</evidence>
<comment type="similarity">
    <text evidence="2">Belongs to the TsaE family.</text>
</comment>
<dbReference type="InterPro" id="IPR027417">
    <property type="entry name" value="P-loop_NTPase"/>
</dbReference>
<dbReference type="EMBL" id="MHJC01000023">
    <property type="protein sequence ID" value="OGY61379.1"/>
    <property type="molecule type" value="Genomic_DNA"/>
</dbReference>
<keyword evidence="11" id="KW-0808">Transferase</keyword>
<evidence type="ECO:0000256" key="6">
    <source>
        <dbReference type="ARBA" id="ARBA00022723"/>
    </source>
</evidence>
<keyword evidence="5" id="KW-0819">tRNA processing</keyword>
<comment type="caution">
    <text evidence="11">The sequence shown here is derived from an EMBL/GenBank/DDBJ whole genome shotgun (WGS) entry which is preliminary data.</text>
</comment>
<dbReference type="InterPro" id="IPR003442">
    <property type="entry name" value="T6A_TsaE"/>
</dbReference>
<dbReference type="Proteomes" id="UP000176976">
    <property type="component" value="Unassembled WGS sequence"/>
</dbReference>
<accession>A0A1G1ZAF2</accession>